<protein>
    <recommendedName>
        <fullName evidence="4 8">Leucine carboxyl methyltransferase 1</fullName>
        <ecNumber evidence="3 8">2.1.1.233</ecNumber>
    </recommendedName>
</protein>
<comment type="catalytic activity">
    <reaction evidence="1 8">
        <text>[phosphatase 2A protein]-C-terminal L-leucine + S-adenosyl-L-methionine = [phosphatase 2A protein]-C-terminal L-leucine methyl ester + S-adenosyl-L-homocysteine</text>
        <dbReference type="Rhea" id="RHEA:48544"/>
        <dbReference type="Rhea" id="RHEA-COMP:12134"/>
        <dbReference type="Rhea" id="RHEA-COMP:12135"/>
        <dbReference type="ChEBI" id="CHEBI:57856"/>
        <dbReference type="ChEBI" id="CHEBI:59789"/>
        <dbReference type="ChEBI" id="CHEBI:90516"/>
        <dbReference type="ChEBI" id="CHEBI:90517"/>
        <dbReference type="EC" id="2.1.1.233"/>
    </reaction>
</comment>
<gene>
    <name evidence="10" type="ORF">AYI68_g5270</name>
</gene>
<comment type="function">
    <text evidence="8">Methylates the carboxyl group of the C-terminal leucine residue of protein phosphatase 2A catalytic subunits to form alpha-leucine ester residues.</text>
</comment>
<comment type="caution">
    <text evidence="10">The sequence shown here is derived from an EMBL/GenBank/DDBJ whole genome shotgun (WGS) entry which is preliminary data.</text>
</comment>
<proteinExistence type="inferred from homology"/>
<dbReference type="AlphaFoldDB" id="A0A1R0GUQ2"/>
<dbReference type="EMBL" id="LSSL01003307">
    <property type="protein sequence ID" value="OLY80632.1"/>
    <property type="molecule type" value="Genomic_DNA"/>
</dbReference>
<evidence type="ECO:0000256" key="7">
    <source>
        <dbReference type="ARBA" id="ARBA00022691"/>
    </source>
</evidence>
<dbReference type="Pfam" id="PF04072">
    <property type="entry name" value="LCM"/>
    <property type="match status" value="1"/>
</dbReference>
<comment type="similarity">
    <text evidence="2 8">Belongs to the methyltransferase superfamily. LCMT family.</text>
</comment>
<dbReference type="InterPro" id="IPR029063">
    <property type="entry name" value="SAM-dependent_MTases_sf"/>
</dbReference>
<sequence length="321" mass="36732">MQGVRKSPIMNVGTYCRFMGIQTAISAFIDTYKLYEKVQIVSLGSGLDTSYFLRKKKELEKKSTDISGRGTKVKAVFFEIDFDAVNREKIKTIMNTERLLKLLPDPPTVDMSTGNSSLICSDYSIISGDLRAFNPTIISKLLRKDQGSLDKLASFDYKLPTLVLAECALIYLAPRDSNSIIDYFGGNYGFESEERSAKNRGPVVYFGYDHIEPFDRFGEQMIYNLGSIGIDLKSISTYHSVKSQQDRFLDPCRKWTFSRSVDLWQFYSTFVPVPEKSRMSKLEMLDELEELKILLSHYCFTLASLYDLPQNSELFKFSEKI</sequence>
<feature type="binding site" evidence="9">
    <location>
        <position position="44"/>
    </location>
    <ligand>
        <name>S-adenosyl-L-methionine</name>
        <dbReference type="ChEBI" id="CHEBI:59789"/>
    </ligand>
</feature>
<name>A0A1R0GUQ2_9FUNG</name>
<dbReference type="GO" id="GO:0018423">
    <property type="term" value="F:protein C-terminal leucine carboxyl O-methyltransferase activity"/>
    <property type="evidence" value="ECO:0007669"/>
    <property type="project" value="UniProtKB-EC"/>
</dbReference>
<evidence type="ECO:0000313" key="10">
    <source>
        <dbReference type="EMBL" id="OLY80632.1"/>
    </source>
</evidence>
<evidence type="ECO:0000313" key="11">
    <source>
        <dbReference type="Proteomes" id="UP000187455"/>
    </source>
</evidence>
<evidence type="ECO:0000256" key="9">
    <source>
        <dbReference type="PIRSR" id="PIRSR016305-1"/>
    </source>
</evidence>
<evidence type="ECO:0000256" key="6">
    <source>
        <dbReference type="ARBA" id="ARBA00022679"/>
    </source>
</evidence>
<dbReference type="InterPro" id="IPR016651">
    <property type="entry name" value="LCMT1"/>
</dbReference>
<keyword evidence="11" id="KW-1185">Reference proteome</keyword>
<evidence type="ECO:0000256" key="3">
    <source>
        <dbReference type="ARBA" id="ARBA00012834"/>
    </source>
</evidence>
<dbReference type="PIRSF" id="PIRSF016305">
    <property type="entry name" value="LCM_mtfrase"/>
    <property type="match status" value="1"/>
</dbReference>
<dbReference type="GO" id="GO:0032259">
    <property type="term" value="P:methylation"/>
    <property type="evidence" value="ECO:0007669"/>
    <property type="project" value="UniProtKB-KW"/>
</dbReference>
<dbReference type="OrthoDB" id="203237at2759"/>
<dbReference type="PANTHER" id="PTHR13600">
    <property type="entry name" value="LEUCINE CARBOXYL METHYLTRANSFERASE"/>
    <property type="match status" value="1"/>
</dbReference>
<feature type="binding site" evidence="9">
    <location>
        <begin position="129"/>
        <end position="130"/>
    </location>
    <ligand>
        <name>S-adenosyl-L-methionine</name>
        <dbReference type="ChEBI" id="CHEBI:59789"/>
    </ligand>
</feature>
<dbReference type="InterPro" id="IPR007213">
    <property type="entry name" value="Ppm1/Ppm2/Tcmp"/>
</dbReference>
<dbReference type="EC" id="2.1.1.233" evidence="3 8"/>
<accession>A0A1R0GUQ2</accession>
<evidence type="ECO:0000256" key="4">
    <source>
        <dbReference type="ARBA" id="ARBA00017497"/>
    </source>
</evidence>
<dbReference type="SUPFAM" id="SSF53335">
    <property type="entry name" value="S-adenosyl-L-methionine-dependent methyltransferases"/>
    <property type="match status" value="1"/>
</dbReference>
<evidence type="ECO:0000256" key="2">
    <source>
        <dbReference type="ARBA" id="ARBA00010703"/>
    </source>
</evidence>
<dbReference type="STRING" id="133383.A0A1R0GUQ2"/>
<keyword evidence="5 8" id="KW-0489">Methyltransferase</keyword>
<feature type="binding site" evidence="9">
    <location>
        <position position="17"/>
    </location>
    <ligand>
        <name>S-adenosyl-L-methionine</name>
        <dbReference type="ChEBI" id="CHEBI:59789"/>
    </ligand>
</feature>
<dbReference type="Proteomes" id="UP000187455">
    <property type="component" value="Unassembled WGS sequence"/>
</dbReference>
<evidence type="ECO:0000256" key="5">
    <source>
        <dbReference type="ARBA" id="ARBA00022603"/>
    </source>
</evidence>
<reference evidence="10 11" key="1">
    <citation type="journal article" date="2016" name="Mol. Biol. Evol.">
        <title>Genome-Wide Survey of Gut Fungi (Harpellales) Reveals the First Horizontally Transferred Ubiquitin Gene from a Mosquito Host.</title>
        <authorList>
            <person name="Wang Y."/>
            <person name="White M.M."/>
            <person name="Kvist S."/>
            <person name="Moncalvo J.M."/>
        </authorList>
    </citation>
    <scope>NUCLEOTIDE SEQUENCE [LARGE SCALE GENOMIC DNA]</scope>
    <source>
        <strain evidence="10 11">ALG-7-W6</strain>
    </source>
</reference>
<evidence type="ECO:0000256" key="1">
    <source>
        <dbReference type="ARBA" id="ARBA00000724"/>
    </source>
</evidence>
<dbReference type="PANTHER" id="PTHR13600:SF21">
    <property type="entry name" value="LEUCINE CARBOXYL METHYLTRANSFERASE 1"/>
    <property type="match status" value="1"/>
</dbReference>
<keyword evidence="7 8" id="KW-0949">S-adenosyl-L-methionine</keyword>
<keyword evidence="6 8" id="KW-0808">Transferase</keyword>
<feature type="binding site" evidence="9">
    <location>
        <position position="166"/>
    </location>
    <ligand>
        <name>S-adenosyl-L-methionine</name>
        <dbReference type="ChEBI" id="CHEBI:59789"/>
    </ligand>
</feature>
<organism evidence="10 11">
    <name type="scientific">Smittium mucronatum</name>
    <dbReference type="NCBI Taxonomy" id="133383"/>
    <lineage>
        <taxon>Eukaryota</taxon>
        <taxon>Fungi</taxon>
        <taxon>Fungi incertae sedis</taxon>
        <taxon>Zoopagomycota</taxon>
        <taxon>Kickxellomycotina</taxon>
        <taxon>Harpellomycetes</taxon>
        <taxon>Harpellales</taxon>
        <taxon>Legeriomycetaceae</taxon>
        <taxon>Smittium</taxon>
    </lineage>
</organism>
<evidence type="ECO:0000256" key="8">
    <source>
        <dbReference type="PIRNR" id="PIRNR016305"/>
    </source>
</evidence>
<dbReference type="Gene3D" id="3.40.50.150">
    <property type="entry name" value="Vaccinia Virus protein VP39"/>
    <property type="match status" value="1"/>
</dbReference>